<dbReference type="InterPro" id="IPR050832">
    <property type="entry name" value="Bact_Acetyltransf"/>
</dbReference>
<dbReference type="InterPro" id="IPR016181">
    <property type="entry name" value="Acyl_CoA_acyltransferase"/>
</dbReference>
<dbReference type="PANTHER" id="PTHR43877:SF1">
    <property type="entry name" value="ACETYLTRANSFERASE"/>
    <property type="match status" value="1"/>
</dbReference>
<accession>A0A1H5BW91</accession>
<dbReference type="SUPFAM" id="SSF55729">
    <property type="entry name" value="Acyl-CoA N-acyltransferases (Nat)"/>
    <property type="match status" value="1"/>
</dbReference>
<dbReference type="EMBL" id="FNTX01000001">
    <property type="protein sequence ID" value="SED58665.1"/>
    <property type="molecule type" value="Genomic_DNA"/>
</dbReference>
<dbReference type="Gene3D" id="3.40.630.30">
    <property type="match status" value="1"/>
</dbReference>
<dbReference type="Pfam" id="PF00583">
    <property type="entry name" value="Acetyltransf_1"/>
    <property type="match status" value="1"/>
</dbReference>
<keyword evidence="1 4" id="KW-0808">Transferase</keyword>
<gene>
    <name evidence="4" type="ORF">SAMN04488554_0208</name>
</gene>
<dbReference type="STRING" id="648782.SAMN04488554_0208"/>
<evidence type="ECO:0000313" key="4">
    <source>
        <dbReference type="EMBL" id="SED58665.1"/>
    </source>
</evidence>
<reference evidence="5" key="1">
    <citation type="submission" date="2016-10" db="EMBL/GenBank/DDBJ databases">
        <authorList>
            <person name="Varghese N."/>
            <person name="Submissions S."/>
        </authorList>
    </citation>
    <scope>NUCLEOTIDE SEQUENCE [LARGE SCALE GENOMIC DNA]</scope>
    <source>
        <strain evidence="5">DSM 21368</strain>
    </source>
</reference>
<dbReference type="GO" id="GO:0016747">
    <property type="term" value="F:acyltransferase activity, transferring groups other than amino-acyl groups"/>
    <property type="evidence" value="ECO:0007669"/>
    <property type="project" value="InterPro"/>
</dbReference>
<dbReference type="PROSITE" id="PS51186">
    <property type="entry name" value="GNAT"/>
    <property type="match status" value="1"/>
</dbReference>
<evidence type="ECO:0000256" key="1">
    <source>
        <dbReference type="ARBA" id="ARBA00022679"/>
    </source>
</evidence>
<dbReference type="AlphaFoldDB" id="A0A1H5BW91"/>
<dbReference type="PANTHER" id="PTHR43877">
    <property type="entry name" value="AMINOALKYLPHOSPHONATE N-ACETYLTRANSFERASE-RELATED-RELATED"/>
    <property type="match status" value="1"/>
</dbReference>
<feature type="domain" description="N-acetyltransferase" evidence="3">
    <location>
        <begin position="1"/>
        <end position="150"/>
    </location>
</feature>
<dbReference type="CDD" id="cd04301">
    <property type="entry name" value="NAT_SF"/>
    <property type="match status" value="1"/>
</dbReference>
<organism evidence="4 5">
    <name type="scientific">Ruania alba</name>
    <dbReference type="NCBI Taxonomy" id="648782"/>
    <lineage>
        <taxon>Bacteria</taxon>
        <taxon>Bacillati</taxon>
        <taxon>Actinomycetota</taxon>
        <taxon>Actinomycetes</taxon>
        <taxon>Micrococcales</taxon>
        <taxon>Ruaniaceae</taxon>
        <taxon>Ruania</taxon>
    </lineage>
</organism>
<evidence type="ECO:0000313" key="5">
    <source>
        <dbReference type="Proteomes" id="UP000199220"/>
    </source>
</evidence>
<proteinExistence type="predicted"/>
<keyword evidence="2 4" id="KW-0012">Acyltransferase</keyword>
<sequence length="150" mass="16199">MRAPRADDLPALADLKIAWSAPERTVSLSERTHFIASLARWMADREDRLVCRVAEVDGTLVGMAWLVLDERVPNVDDAHRMTGDVQSVFVLAEHRGHGIGTMLVRSLCEAADAVGARLSVRANDASVPLYRSAGFVAAGALLERRPGAAP</sequence>
<evidence type="ECO:0000259" key="3">
    <source>
        <dbReference type="PROSITE" id="PS51186"/>
    </source>
</evidence>
<keyword evidence="5" id="KW-1185">Reference proteome</keyword>
<dbReference type="Proteomes" id="UP000199220">
    <property type="component" value="Unassembled WGS sequence"/>
</dbReference>
<evidence type="ECO:0000256" key="2">
    <source>
        <dbReference type="ARBA" id="ARBA00023315"/>
    </source>
</evidence>
<dbReference type="InterPro" id="IPR000182">
    <property type="entry name" value="GNAT_dom"/>
</dbReference>
<protein>
    <submittedName>
        <fullName evidence="4">L-amino acid N-acyltransferase YncA</fullName>
    </submittedName>
</protein>
<name>A0A1H5BW91_9MICO</name>